<reference evidence="3 4" key="1">
    <citation type="submission" date="2017-08" db="EMBL/GenBank/DDBJ databases">
        <title>Acidophilic green algal genome provides insights into adaptation to an acidic environment.</title>
        <authorList>
            <person name="Hirooka S."/>
            <person name="Hirose Y."/>
            <person name="Kanesaki Y."/>
            <person name="Higuchi S."/>
            <person name="Fujiwara T."/>
            <person name="Onuma R."/>
            <person name="Era A."/>
            <person name="Ohbayashi R."/>
            <person name="Uzuka A."/>
            <person name="Nozaki H."/>
            <person name="Yoshikawa H."/>
            <person name="Miyagishima S.Y."/>
        </authorList>
    </citation>
    <scope>NUCLEOTIDE SEQUENCE [LARGE SCALE GENOMIC DNA]</scope>
    <source>
        <strain evidence="3 4">NIES-2499</strain>
    </source>
</reference>
<dbReference type="AlphaFoldDB" id="A0A250WYD9"/>
<dbReference type="InterPro" id="IPR002347">
    <property type="entry name" value="SDR_fam"/>
</dbReference>
<evidence type="ECO:0000313" key="3">
    <source>
        <dbReference type="EMBL" id="GAX75520.1"/>
    </source>
</evidence>
<evidence type="ECO:0000256" key="2">
    <source>
        <dbReference type="ARBA" id="ARBA00023002"/>
    </source>
</evidence>
<dbReference type="PRINTS" id="PR00081">
    <property type="entry name" value="GDHRDH"/>
</dbReference>
<dbReference type="STRING" id="1157962.A0A250WYD9"/>
<accession>A0A250WYD9</accession>
<dbReference type="PANTHER" id="PTHR24320">
    <property type="entry name" value="RETINOL DEHYDROGENASE"/>
    <property type="match status" value="1"/>
</dbReference>
<organism evidence="3 4">
    <name type="scientific">Chlamydomonas eustigma</name>
    <dbReference type="NCBI Taxonomy" id="1157962"/>
    <lineage>
        <taxon>Eukaryota</taxon>
        <taxon>Viridiplantae</taxon>
        <taxon>Chlorophyta</taxon>
        <taxon>core chlorophytes</taxon>
        <taxon>Chlorophyceae</taxon>
        <taxon>CS clade</taxon>
        <taxon>Chlamydomonadales</taxon>
        <taxon>Chlamydomonadaceae</taxon>
        <taxon>Chlamydomonas</taxon>
    </lineage>
</organism>
<comment type="similarity">
    <text evidence="1">Belongs to the short-chain dehydrogenases/reductases (SDR) family.</text>
</comment>
<keyword evidence="4" id="KW-1185">Reference proteome</keyword>
<proteinExistence type="inferred from homology"/>
<keyword evidence="2" id="KW-0560">Oxidoreductase</keyword>
<protein>
    <submittedName>
        <fullName evidence="3">Uncharacterized protein</fullName>
    </submittedName>
</protein>
<dbReference type="Gene3D" id="3.40.50.720">
    <property type="entry name" value="NAD(P)-binding Rossmann-like Domain"/>
    <property type="match status" value="1"/>
</dbReference>
<dbReference type="PANTHER" id="PTHR24320:SF286">
    <property type="entry name" value="NAD(P)-BINDING ROSSMANN-FOLD SUPERFAMILY PROTEIN"/>
    <property type="match status" value="1"/>
</dbReference>
<evidence type="ECO:0000256" key="1">
    <source>
        <dbReference type="ARBA" id="ARBA00006484"/>
    </source>
</evidence>
<evidence type="ECO:0000313" key="4">
    <source>
        <dbReference type="Proteomes" id="UP000232323"/>
    </source>
</evidence>
<dbReference type="EMBL" id="BEGY01000012">
    <property type="protein sequence ID" value="GAX75520.1"/>
    <property type="molecule type" value="Genomic_DNA"/>
</dbReference>
<dbReference type="OrthoDB" id="191139at2759"/>
<dbReference type="GO" id="GO:0016491">
    <property type="term" value="F:oxidoreductase activity"/>
    <property type="evidence" value="ECO:0007669"/>
    <property type="project" value="UniProtKB-KW"/>
</dbReference>
<dbReference type="Proteomes" id="UP000232323">
    <property type="component" value="Unassembled WGS sequence"/>
</dbReference>
<dbReference type="Pfam" id="PF00106">
    <property type="entry name" value="adh_short"/>
    <property type="match status" value="1"/>
</dbReference>
<gene>
    <name evidence="3" type="ORF">CEUSTIGMA_g2963.t1</name>
</gene>
<comment type="caution">
    <text evidence="3">The sequence shown here is derived from an EMBL/GenBank/DDBJ whole genome shotgun (WGS) entry which is preliminary data.</text>
</comment>
<name>A0A250WYD9_9CHLO</name>
<sequence>MLSMEYILTVSCTVLQNAFAMLGDAAADYFQSGNSDDRRAWERVRLDGKVCIVTGGNAGIGFATSQRLAGMGAHVILACRSKERGEAAAQAIRTAAGTRDPSARNDGKTTLNVEAMELDLSSSSSVRAFVQTFNQRNIPMHLLICNAGIMSPPARLASEGLELQFKVNYLSHWELAVGLLDHQRRLRESACGKPKATPSGQSSFFCLEEQGTRVVTLSSCTHTAGALQWSDKQSESFYSPFVSYAFTKLAAILMAKELTRRFDSNPILTGKYTAVAVHPGVVDTFLAHNFLDSQGKAWLGATGALILNMYSAFKKAAFDPLMRSPSNAASTLLFAALAPAELVAGQYVKPPRTVVANPFKSVADTGRSKELWEYSERLTGICAGDTLL</sequence>
<dbReference type="SUPFAM" id="SSF51735">
    <property type="entry name" value="NAD(P)-binding Rossmann-fold domains"/>
    <property type="match status" value="1"/>
</dbReference>
<dbReference type="InterPro" id="IPR036291">
    <property type="entry name" value="NAD(P)-bd_dom_sf"/>
</dbReference>